<evidence type="ECO:0000256" key="3">
    <source>
        <dbReference type="RuleBase" id="RU003616"/>
    </source>
</evidence>
<evidence type="ECO:0000259" key="4">
    <source>
        <dbReference type="PROSITE" id="PS01031"/>
    </source>
</evidence>
<name>A0A0V8RWA8_PYROC</name>
<evidence type="ECO:0000256" key="2">
    <source>
        <dbReference type="PROSITE-ProRule" id="PRU00285"/>
    </source>
</evidence>
<keyword evidence="7" id="KW-1185">Reference proteome</keyword>
<keyword evidence="1" id="KW-0346">Stress response</keyword>
<dbReference type="Proteomes" id="UP000053352">
    <property type="component" value="Unassembled WGS sequence"/>
</dbReference>
<dbReference type="AlphaFoldDB" id="A0A0V8RWA8"/>
<dbReference type="OrthoDB" id="26084at2157"/>
<proteinExistence type="inferred from homology"/>
<gene>
    <name evidence="6" type="ORF">CF15_06140</name>
</gene>
<evidence type="ECO:0000256" key="1">
    <source>
        <dbReference type="ARBA" id="ARBA00023016"/>
    </source>
</evidence>
<dbReference type="CDD" id="cd06464">
    <property type="entry name" value="ACD_sHsps-like"/>
    <property type="match status" value="1"/>
</dbReference>
<feature type="domain" description="SHSP" evidence="4">
    <location>
        <begin position="79"/>
        <end position="177"/>
    </location>
</feature>
<dbReference type="Pfam" id="PF00011">
    <property type="entry name" value="HSP20"/>
    <property type="match status" value="1"/>
</dbReference>
<reference evidence="6 7" key="1">
    <citation type="submission" date="2015-11" db="EMBL/GenBank/DDBJ databases">
        <title>Genome sequence of Pyrodictium occultum PL-19, a marine hyperthermophilic archaeon isolated from Volcano, Italy.</title>
        <authorList>
            <person name="Utturkar S."/>
            <person name="Huber H."/>
            <person name="Leptihn S."/>
            <person name="Brown S."/>
            <person name="Stetter K.O."/>
            <person name="Podar M."/>
        </authorList>
    </citation>
    <scope>NUCLEOTIDE SEQUENCE [LARGE SCALE GENOMIC DNA]</scope>
    <source>
        <strain evidence="6 7">PL-19</strain>
    </source>
</reference>
<comment type="similarity">
    <text evidence="2 3">Belongs to the small heat shock protein (HSP20) family.</text>
</comment>
<dbReference type="GO" id="GO:0009408">
    <property type="term" value="P:response to heat"/>
    <property type="evidence" value="ECO:0007669"/>
    <property type="project" value="InterPro"/>
</dbReference>
<evidence type="ECO:0000313" key="7">
    <source>
        <dbReference type="Proteomes" id="UP000053352"/>
    </source>
</evidence>
<dbReference type="PROSITE" id="PS01031">
    <property type="entry name" value="SHSP"/>
    <property type="match status" value="1"/>
</dbReference>
<dbReference type="EMBL" id="LNTB01000001">
    <property type="protein sequence ID" value="KSW12321.1"/>
    <property type="molecule type" value="Genomic_DNA"/>
</dbReference>
<dbReference type="RefSeq" id="WP_058371002.1">
    <property type="nucleotide sequence ID" value="NZ_LNTB01000001.1"/>
</dbReference>
<dbReference type="InterPro" id="IPR044587">
    <property type="entry name" value="HSP21-like"/>
</dbReference>
<sequence length="179" mass="20843">MSFIWRRRFSDIFDEIEDMIREMERLAMSMMENIGARALGYPGEEVRGPLIYGVRITIGPDGRPIIEEFGNVKRRGRRAIVEERREPLVDVIDEKDRVVVVAEMPGVDKDKIDVRVKDGKLIIKAEDKDRKYYKEIELPPDIKPETAKAKYKNGVLEVVIEKERKEEEEEKGGIKIRVE</sequence>
<dbReference type="InterPro" id="IPR007052">
    <property type="entry name" value="CS_dom"/>
</dbReference>
<protein>
    <submittedName>
        <fullName evidence="6">Heat-shock protein Hsp20</fullName>
    </submittedName>
</protein>
<dbReference type="NCBIfam" id="NF041800">
    <property type="entry name" value="Hsp20"/>
    <property type="match status" value="1"/>
</dbReference>
<dbReference type="STRING" id="2309.CF15_06140"/>
<dbReference type="InterPro" id="IPR002068">
    <property type="entry name" value="A-crystallin/Hsp20_dom"/>
</dbReference>
<dbReference type="SUPFAM" id="SSF49764">
    <property type="entry name" value="HSP20-like chaperones"/>
    <property type="match status" value="1"/>
</dbReference>
<feature type="domain" description="CS" evidence="5">
    <location>
        <begin position="84"/>
        <end position="179"/>
    </location>
</feature>
<dbReference type="PANTHER" id="PTHR46733">
    <property type="entry name" value="26.5 KDA HEAT SHOCK PROTEIN, MITOCHONDRIAL"/>
    <property type="match status" value="1"/>
</dbReference>
<evidence type="ECO:0000313" key="6">
    <source>
        <dbReference type="EMBL" id="KSW12321.1"/>
    </source>
</evidence>
<dbReference type="Gene3D" id="2.60.40.790">
    <property type="match status" value="1"/>
</dbReference>
<evidence type="ECO:0000259" key="5">
    <source>
        <dbReference type="PROSITE" id="PS51203"/>
    </source>
</evidence>
<dbReference type="InterPro" id="IPR008978">
    <property type="entry name" value="HSP20-like_chaperone"/>
</dbReference>
<dbReference type="PANTHER" id="PTHR46733:SF4">
    <property type="entry name" value="HEAT SHOCK PROTEIN 21, CHLOROPLASTIC"/>
    <property type="match status" value="1"/>
</dbReference>
<dbReference type="PROSITE" id="PS51203">
    <property type="entry name" value="CS"/>
    <property type="match status" value="1"/>
</dbReference>
<comment type="caution">
    <text evidence="6">The sequence shown here is derived from an EMBL/GenBank/DDBJ whole genome shotgun (WGS) entry which is preliminary data.</text>
</comment>
<organism evidence="6 7">
    <name type="scientific">Pyrodictium occultum</name>
    <dbReference type="NCBI Taxonomy" id="2309"/>
    <lineage>
        <taxon>Archaea</taxon>
        <taxon>Thermoproteota</taxon>
        <taxon>Thermoprotei</taxon>
        <taxon>Desulfurococcales</taxon>
        <taxon>Pyrodictiaceae</taxon>
        <taxon>Pyrodictium</taxon>
    </lineage>
</organism>
<accession>A0A0V8RWA8</accession>